<evidence type="ECO:0008006" key="4">
    <source>
        <dbReference type="Google" id="ProtNLM"/>
    </source>
</evidence>
<evidence type="ECO:0000256" key="1">
    <source>
        <dbReference type="SAM" id="SignalP"/>
    </source>
</evidence>
<comment type="caution">
    <text evidence="2">The sequence shown here is derived from an EMBL/GenBank/DDBJ whole genome shotgun (WGS) entry which is preliminary data.</text>
</comment>
<feature type="signal peptide" evidence="1">
    <location>
        <begin position="1"/>
        <end position="24"/>
    </location>
</feature>
<dbReference type="EMBL" id="RFFH01000001">
    <property type="protein sequence ID" value="RMI35231.1"/>
    <property type="molecule type" value="Genomic_DNA"/>
</dbReference>
<dbReference type="Proteomes" id="UP000279275">
    <property type="component" value="Unassembled WGS sequence"/>
</dbReference>
<proteinExistence type="predicted"/>
<gene>
    <name evidence="2" type="ORF">EBN03_02775</name>
</gene>
<keyword evidence="1" id="KW-0732">Signal</keyword>
<accession>A0A3M2LCJ5</accession>
<dbReference type="RefSeq" id="WP_122186206.1">
    <property type="nucleotide sequence ID" value="NZ_RFFH01000001.1"/>
</dbReference>
<sequence length="93" mass="8871">MKPLIPTALAGFAALAVFSAPAEAATTTDNAPAADIATCAASVGSGLIGIGTDLGNGAQYLELGPFNVGSGAQPSCGGLVPPVNLGSAWVSLS</sequence>
<evidence type="ECO:0000313" key="3">
    <source>
        <dbReference type="Proteomes" id="UP000279275"/>
    </source>
</evidence>
<protein>
    <recommendedName>
        <fullName evidence="4">Secreted protein</fullName>
    </recommendedName>
</protein>
<name>A0A3M2LCJ5_9NOCA</name>
<keyword evidence="3" id="KW-1185">Reference proteome</keyword>
<dbReference type="AlphaFoldDB" id="A0A3M2LCJ5"/>
<reference evidence="2 3" key="1">
    <citation type="submission" date="2018-10" db="EMBL/GenBank/DDBJ databases">
        <title>Isolation from cow dung.</title>
        <authorList>
            <person name="Ling L."/>
        </authorList>
    </citation>
    <scope>NUCLEOTIDE SEQUENCE [LARGE SCALE GENOMIC DNA]</scope>
    <source>
        <strain evidence="2 3">NEAU-LL90</strain>
    </source>
</reference>
<evidence type="ECO:0000313" key="2">
    <source>
        <dbReference type="EMBL" id="RMI35231.1"/>
    </source>
</evidence>
<organism evidence="2 3">
    <name type="scientific">Nocardia stercoris</name>
    <dbReference type="NCBI Taxonomy" id="2483361"/>
    <lineage>
        <taxon>Bacteria</taxon>
        <taxon>Bacillati</taxon>
        <taxon>Actinomycetota</taxon>
        <taxon>Actinomycetes</taxon>
        <taxon>Mycobacteriales</taxon>
        <taxon>Nocardiaceae</taxon>
        <taxon>Nocardia</taxon>
    </lineage>
</organism>
<feature type="chain" id="PRO_5018124307" description="Secreted protein" evidence="1">
    <location>
        <begin position="25"/>
        <end position="93"/>
    </location>
</feature>